<dbReference type="EMBL" id="BMJD01000019">
    <property type="protein sequence ID" value="GGB46577.1"/>
    <property type="molecule type" value="Genomic_DNA"/>
</dbReference>
<name>A0A9W5TYH8_9BACI</name>
<reference evidence="2" key="1">
    <citation type="journal article" date="2014" name="Int. J. Syst. Evol. Microbiol.">
        <title>Complete genome sequence of Corynebacterium casei LMG S-19264T (=DSM 44701T), isolated from a smear-ripened cheese.</title>
        <authorList>
            <consortium name="US DOE Joint Genome Institute (JGI-PGF)"/>
            <person name="Walter F."/>
            <person name="Albersmeier A."/>
            <person name="Kalinowski J."/>
            <person name="Ruckert C."/>
        </authorList>
    </citation>
    <scope>NUCLEOTIDE SEQUENCE</scope>
    <source>
        <strain evidence="2">CGMCC 1.15454</strain>
    </source>
</reference>
<accession>A0A9W5TYH8</accession>
<dbReference type="PANTHER" id="PTHR30041">
    <property type="entry name" value="ARSENATE REDUCTASE"/>
    <property type="match status" value="1"/>
</dbReference>
<evidence type="ECO:0000313" key="3">
    <source>
        <dbReference type="Proteomes" id="UP000621492"/>
    </source>
</evidence>
<organism evidence="2 3">
    <name type="scientific">Lentibacillus populi</name>
    <dbReference type="NCBI Taxonomy" id="1827502"/>
    <lineage>
        <taxon>Bacteria</taxon>
        <taxon>Bacillati</taxon>
        <taxon>Bacillota</taxon>
        <taxon>Bacilli</taxon>
        <taxon>Bacillales</taxon>
        <taxon>Bacillaceae</taxon>
        <taxon>Lentibacillus</taxon>
    </lineage>
</organism>
<dbReference type="RefSeq" id="WP_088051555.1">
    <property type="nucleotide sequence ID" value="NZ_BMJD01000019.1"/>
</dbReference>
<evidence type="ECO:0000313" key="2">
    <source>
        <dbReference type="EMBL" id="GGB46577.1"/>
    </source>
</evidence>
<protein>
    <submittedName>
        <fullName evidence="2">Regulatory protein Spx</fullName>
    </submittedName>
</protein>
<dbReference type="Gene3D" id="3.40.30.10">
    <property type="entry name" value="Glutaredoxin"/>
    <property type="match status" value="1"/>
</dbReference>
<dbReference type="Proteomes" id="UP000621492">
    <property type="component" value="Unassembled WGS sequence"/>
</dbReference>
<dbReference type="CDD" id="cd03032">
    <property type="entry name" value="ArsC_Spx"/>
    <property type="match status" value="1"/>
</dbReference>
<dbReference type="Pfam" id="PF03960">
    <property type="entry name" value="ArsC"/>
    <property type="match status" value="1"/>
</dbReference>
<dbReference type="InterPro" id="IPR036249">
    <property type="entry name" value="Thioredoxin-like_sf"/>
</dbReference>
<dbReference type="PANTHER" id="PTHR30041:SF7">
    <property type="entry name" value="GLOBAL TRANSCRIPTIONAL REGULATOR SPX"/>
    <property type="match status" value="1"/>
</dbReference>
<comment type="caution">
    <text evidence="2">The sequence shown here is derived from an EMBL/GenBank/DDBJ whole genome shotgun (WGS) entry which is preliminary data.</text>
</comment>
<dbReference type="InterPro" id="IPR006504">
    <property type="entry name" value="Tscrpt_reg_Spx/MgsR"/>
</dbReference>
<evidence type="ECO:0000256" key="1">
    <source>
        <dbReference type="PROSITE-ProRule" id="PRU01282"/>
    </source>
</evidence>
<proteinExistence type="inferred from homology"/>
<dbReference type="SUPFAM" id="SSF52833">
    <property type="entry name" value="Thioredoxin-like"/>
    <property type="match status" value="1"/>
</dbReference>
<dbReference type="InterPro" id="IPR006660">
    <property type="entry name" value="Arsenate_reductase-like"/>
</dbReference>
<dbReference type="NCBIfam" id="NF002459">
    <property type="entry name" value="PRK01655.1"/>
    <property type="match status" value="1"/>
</dbReference>
<dbReference type="NCBIfam" id="TIGR01617">
    <property type="entry name" value="arsC_related"/>
    <property type="match status" value="1"/>
</dbReference>
<gene>
    <name evidence="2" type="primary">spxA</name>
    <name evidence="2" type="ORF">GCM10011409_25150</name>
</gene>
<dbReference type="AlphaFoldDB" id="A0A9W5TYH8"/>
<dbReference type="PROSITE" id="PS51353">
    <property type="entry name" value="ARSC"/>
    <property type="match status" value="1"/>
</dbReference>
<comment type="similarity">
    <text evidence="1">Belongs to the ArsC family.</text>
</comment>
<sequence length="138" mass="16325">MTVTIYGSPCSSTRQAKKWFDNYDIPYVERDIIKNPLTVHELQTILSRTEEGTDEIIARKSKIYKDLNLDMDSLPLQQLLGLIHQYPKLLRSPIIIDEKRYQVGYHADDIRKFVPRKTRERQWLQWKKSHLSPLEGTI</sequence>
<keyword evidence="3" id="KW-1185">Reference proteome</keyword>
<reference evidence="2" key="2">
    <citation type="submission" date="2020-09" db="EMBL/GenBank/DDBJ databases">
        <authorList>
            <person name="Sun Q."/>
            <person name="Zhou Y."/>
        </authorList>
    </citation>
    <scope>NUCLEOTIDE SEQUENCE</scope>
    <source>
        <strain evidence="2">CGMCC 1.15454</strain>
    </source>
</reference>